<sequence length="171" mass="16984">MTGRAETATAMVAVSGSPALRLRGLSADAGSEPLDIDVAVGELCFLPVDAAEGAAILRVLAGHAAAVQGRAITPAGSVDVSVPGHVAVLTLSELEEAAAAGSSPTRIVGLIDPLRVAGADPAAEGRARDLLVFLTAVEGRTIVASGRAPADDDTCQILVVTSASEKADTGH</sequence>
<accession>A0ABU0TX53</accession>
<organism evidence="1 2">
    <name type="scientific">Microbacterium trichothecenolyticum</name>
    <name type="common">Aureobacterium trichothecenolyticum</name>
    <dbReference type="NCBI Taxonomy" id="69370"/>
    <lineage>
        <taxon>Bacteria</taxon>
        <taxon>Bacillati</taxon>
        <taxon>Actinomycetota</taxon>
        <taxon>Actinomycetes</taxon>
        <taxon>Micrococcales</taxon>
        <taxon>Microbacteriaceae</taxon>
        <taxon>Microbacterium</taxon>
    </lineage>
</organism>
<evidence type="ECO:0000313" key="1">
    <source>
        <dbReference type="EMBL" id="MDQ1124240.1"/>
    </source>
</evidence>
<comment type="caution">
    <text evidence="1">The sequence shown here is derived from an EMBL/GenBank/DDBJ whole genome shotgun (WGS) entry which is preliminary data.</text>
</comment>
<gene>
    <name evidence="1" type="ORF">QE412_002813</name>
</gene>
<keyword evidence="2" id="KW-1185">Reference proteome</keyword>
<dbReference type="Proteomes" id="UP001226691">
    <property type="component" value="Unassembled WGS sequence"/>
</dbReference>
<evidence type="ECO:0000313" key="2">
    <source>
        <dbReference type="Proteomes" id="UP001226691"/>
    </source>
</evidence>
<dbReference type="RefSeq" id="WP_307485006.1">
    <property type="nucleotide sequence ID" value="NZ_JAUTBF010000001.1"/>
</dbReference>
<dbReference type="EMBL" id="JAUTBF010000001">
    <property type="protein sequence ID" value="MDQ1124240.1"/>
    <property type="molecule type" value="Genomic_DNA"/>
</dbReference>
<protein>
    <submittedName>
        <fullName evidence="1">Uncharacterized protein</fullName>
    </submittedName>
</protein>
<name>A0ABU0TX53_MICTR</name>
<proteinExistence type="predicted"/>
<reference evidence="1 2" key="1">
    <citation type="submission" date="2023-07" db="EMBL/GenBank/DDBJ databases">
        <title>Functional and genomic diversity of the sorghum phyllosphere microbiome.</title>
        <authorList>
            <person name="Shade A."/>
        </authorList>
    </citation>
    <scope>NUCLEOTIDE SEQUENCE [LARGE SCALE GENOMIC DNA]</scope>
    <source>
        <strain evidence="1 2">SORGH_AS_1207</strain>
    </source>
</reference>